<keyword evidence="2" id="KW-0472">Membrane</keyword>
<evidence type="ECO:0000256" key="2">
    <source>
        <dbReference type="SAM" id="Phobius"/>
    </source>
</evidence>
<name>A0A0L0G8P6_9EUKA</name>
<accession>A0A0L0G8P6</accession>
<feature type="transmembrane region" description="Helical" evidence="2">
    <location>
        <begin position="12"/>
        <end position="30"/>
    </location>
</feature>
<dbReference type="GO" id="GO:0016413">
    <property type="term" value="F:O-acetyltransferase activity"/>
    <property type="evidence" value="ECO:0007669"/>
    <property type="project" value="InterPro"/>
</dbReference>
<dbReference type="OrthoDB" id="630188at2759"/>
<protein>
    <recommendedName>
        <fullName evidence="3">Trichome birefringence-like C-terminal domain-containing protein</fullName>
    </recommendedName>
</protein>
<proteinExistence type="inferred from homology"/>
<evidence type="ECO:0000259" key="3">
    <source>
        <dbReference type="Pfam" id="PF13839"/>
    </source>
</evidence>
<evidence type="ECO:0000313" key="5">
    <source>
        <dbReference type="Proteomes" id="UP000054560"/>
    </source>
</evidence>
<dbReference type="PANTHER" id="PTHR32285">
    <property type="entry name" value="PROTEIN TRICHOME BIREFRINGENCE-LIKE 9-RELATED"/>
    <property type="match status" value="1"/>
</dbReference>
<evidence type="ECO:0000313" key="4">
    <source>
        <dbReference type="EMBL" id="KNC84593.1"/>
    </source>
</evidence>
<gene>
    <name evidence="4" type="ORF">SARC_03190</name>
</gene>
<dbReference type="PANTHER" id="PTHR32285:SF48">
    <property type="entry name" value="PROTEIN TRICHOME BIREFRINGENCE-LIKE 19"/>
    <property type="match status" value="1"/>
</dbReference>
<organism evidence="4 5">
    <name type="scientific">Sphaeroforma arctica JP610</name>
    <dbReference type="NCBI Taxonomy" id="667725"/>
    <lineage>
        <taxon>Eukaryota</taxon>
        <taxon>Ichthyosporea</taxon>
        <taxon>Ichthyophonida</taxon>
        <taxon>Sphaeroforma</taxon>
    </lineage>
</organism>
<dbReference type="Pfam" id="PF13839">
    <property type="entry name" value="PC-Esterase"/>
    <property type="match status" value="1"/>
</dbReference>
<sequence>MPALHAFINSRRMLVRILPFILVSSLFFYLHKCAGGFSIATWRNINLFTAQPQQTVPAINPEWLKGQWVYEPQQADIFQRDLHSYTQFPSIDKDCIWFKDTAVVNGTDYLNWRWLPVSGVQASHSTVGLLTTNYTATSGSKRSLASQPLRTLSRSDIFKCLAGINLTYYGDSLSRQMGLSLGGQLFDTSGTNPVVGNDGYTVEYTKAQSTDDMIPVRLNFRDNAKTHTYSHEEKGRKLNVTVTWAQQNWWVGFHVVNQTVFSLHPYDVSANLVNLVTGPEPSQNSSVIVLALAHWWTMKHWGNTLTVDFAKYPELRLSSDINGTEQLLRVYDRAVETTVNYIVSNNFTGTVVWRTSTSMQYDSKNTCAFEHPLQADETTQMHNVGAMNDILRKHVKPVVAEHPNHLLLDVEALTLRRNDALAFRGGHHDCTHWCLPGVPDLWNQIMLNAIC</sequence>
<reference evidence="4 5" key="1">
    <citation type="submission" date="2011-02" db="EMBL/GenBank/DDBJ databases">
        <title>The Genome Sequence of Sphaeroforma arctica JP610.</title>
        <authorList>
            <consortium name="The Broad Institute Genome Sequencing Platform"/>
            <person name="Russ C."/>
            <person name="Cuomo C."/>
            <person name="Young S.K."/>
            <person name="Zeng Q."/>
            <person name="Gargeya S."/>
            <person name="Alvarado L."/>
            <person name="Berlin A."/>
            <person name="Chapman S.B."/>
            <person name="Chen Z."/>
            <person name="Freedman E."/>
            <person name="Gellesch M."/>
            <person name="Goldberg J."/>
            <person name="Griggs A."/>
            <person name="Gujja S."/>
            <person name="Heilman E."/>
            <person name="Heiman D."/>
            <person name="Howarth C."/>
            <person name="Mehta T."/>
            <person name="Neiman D."/>
            <person name="Pearson M."/>
            <person name="Roberts A."/>
            <person name="Saif S."/>
            <person name="Shea T."/>
            <person name="Shenoy N."/>
            <person name="Sisk P."/>
            <person name="Stolte C."/>
            <person name="Sykes S."/>
            <person name="White J."/>
            <person name="Yandava C."/>
            <person name="Burger G."/>
            <person name="Gray M.W."/>
            <person name="Holland P.W.H."/>
            <person name="King N."/>
            <person name="Lang F.B.F."/>
            <person name="Roger A.J."/>
            <person name="Ruiz-Trillo I."/>
            <person name="Haas B."/>
            <person name="Nusbaum C."/>
            <person name="Birren B."/>
        </authorList>
    </citation>
    <scope>NUCLEOTIDE SEQUENCE [LARGE SCALE GENOMIC DNA]</scope>
    <source>
        <strain evidence="4 5">JP610</strain>
    </source>
</reference>
<dbReference type="InterPro" id="IPR029962">
    <property type="entry name" value="TBL"/>
</dbReference>
<dbReference type="RefSeq" id="XP_014158495.1">
    <property type="nucleotide sequence ID" value="XM_014303020.1"/>
</dbReference>
<dbReference type="Proteomes" id="UP000054560">
    <property type="component" value="Unassembled WGS sequence"/>
</dbReference>
<dbReference type="GeneID" id="25903694"/>
<comment type="similarity">
    <text evidence="1">Belongs to the PC-esterase family. TBL subfamily.</text>
</comment>
<evidence type="ECO:0000256" key="1">
    <source>
        <dbReference type="ARBA" id="ARBA00007727"/>
    </source>
</evidence>
<keyword evidence="2" id="KW-0812">Transmembrane</keyword>
<dbReference type="AlphaFoldDB" id="A0A0L0G8P6"/>
<feature type="domain" description="Trichome birefringence-like C-terminal" evidence="3">
    <location>
        <begin position="157"/>
        <end position="448"/>
    </location>
</feature>
<keyword evidence="2" id="KW-1133">Transmembrane helix</keyword>
<dbReference type="EMBL" id="KQ241753">
    <property type="protein sequence ID" value="KNC84593.1"/>
    <property type="molecule type" value="Genomic_DNA"/>
</dbReference>
<keyword evidence="5" id="KW-1185">Reference proteome</keyword>
<dbReference type="InterPro" id="IPR026057">
    <property type="entry name" value="TBL_C"/>
</dbReference>